<dbReference type="RefSeq" id="WP_061432079.1">
    <property type="nucleotide sequence ID" value="NZ_BHVP01000212.1"/>
</dbReference>
<gene>
    <name evidence="1" type="ORF">MiTe_04761</name>
</gene>
<dbReference type="AlphaFoldDB" id="A0A5A5RS88"/>
<dbReference type="GeneID" id="66707339"/>
<proteinExistence type="predicted"/>
<sequence length="289" mass="33788">MNMSKKKICLTTLAIGSKYRKHALQLAEDIHHCSPDTPFVVLTDNPQIFVGMDSVIPIKHEIQSVGIYHDKLDCIAASFKQGFNCCIFLDADCRLLTDITASRHWQVGLTAKSCHDLKRYVIKNSGQKSSRLIYELAEKYQFSIEECKFISEWIFVVCRDEQNDQAEKFLQYWREIRDYMENNRVFAGEGAAMGIASNLAGWPVYHYDTGYPNESERHQIFDAYKDRMFYKRESIPDHLKETIKKLDKQRLEIEKQSRLSAKINKLKNQCAQELRFLRLKIRYLANLLI</sequence>
<evidence type="ECO:0000313" key="1">
    <source>
        <dbReference type="EMBL" id="GCA77898.1"/>
    </source>
</evidence>
<accession>A0A5A5RS88</accession>
<name>A0A5A5RS88_MICAE</name>
<evidence type="ECO:0008006" key="3">
    <source>
        <dbReference type="Google" id="ProtNLM"/>
    </source>
</evidence>
<reference evidence="1 2" key="1">
    <citation type="submission" date="2018-09" db="EMBL/GenBank/DDBJ databases">
        <title>Evolutionary history of phycoerythrin pigmentation in the water bloom-forming cyanobacterium Microcystis aeruginosa.</title>
        <authorList>
            <person name="Tanabe Y."/>
            <person name="Tanabe Y."/>
            <person name="Yamaguchi H."/>
        </authorList>
    </citation>
    <scope>NUCLEOTIDE SEQUENCE [LARGE SCALE GENOMIC DNA]</scope>
    <source>
        <strain evidence="1 2">NIES-2520</strain>
    </source>
</reference>
<dbReference type="Proteomes" id="UP000324917">
    <property type="component" value="Unassembled WGS sequence"/>
</dbReference>
<comment type="caution">
    <text evidence="1">The sequence shown here is derived from an EMBL/GenBank/DDBJ whole genome shotgun (WGS) entry which is preliminary data.</text>
</comment>
<organism evidence="1 2">
    <name type="scientific">Microcystis aeruginosa NIES-2520</name>
    <dbReference type="NCBI Taxonomy" id="2303982"/>
    <lineage>
        <taxon>Bacteria</taxon>
        <taxon>Bacillati</taxon>
        <taxon>Cyanobacteriota</taxon>
        <taxon>Cyanophyceae</taxon>
        <taxon>Oscillatoriophycideae</taxon>
        <taxon>Chroococcales</taxon>
        <taxon>Microcystaceae</taxon>
        <taxon>Microcystis</taxon>
    </lineage>
</organism>
<dbReference type="EMBL" id="BHVP01000212">
    <property type="protein sequence ID" value="GCA77898.1"/>
    <property type="molecule type" value="Genomic_DNA"/>
</dbReference>
<protein>
    <recommendedName>
        <fullName evidence="3">Nucleotide-diphospho-sugar transferase domain-containing protein</fullName>
    </recommendedName>
</protein>
<evidence type="ECO:0000313" key="2">
    <source>
        <dbReference type="Proteomes" id="UP000324917"/>
    </source>
</evidence>